<dbReference type="AlphaFoldDB" id="A0A0A9B8K6"/>
<organism evidence="1">
    <name type="scientific">Arundo donax</name>
    <name type="common">Giant reed</name>
    <name type="synonym">Donax arundinaceus</name>
    <dbReference type="NCBI Taxonomy" id="35708"/>
    <lineage>
        <taxon>Eukaryota</taxon>
        <taxon>Viridiplantae</taxon>
        <taxon>Streptophyta</taxon>
        <taxon>Embryophyta</taxon>
        <taxon>Tracheophyta</taxon>
        <taxon>Spermatophyta</taxon>
        <taxon>Magnoliopsida</taxon>
        <taxon>Liliopsida</taxon>
        <taxon>Poales</taxon>
        <taxon>Poaceae</taxon>
        <taxon>PACMAD clade</taxon>
        <taxon>Arundinoideae</taxon>
        <taxon>Arundineae</taxon>
        <taxon>Arundo</taxon>
    </lineage>
</organism>
<evidence type="ECO:0000313" key="1">
    <source>
        <dbReference type="EMBL" id="JAD58513.1"/>
    </source>
</evidence>
<protein>
    <submittedName>
        <fullName evidence="1">Uncharacterized protein</fullName>
    </submittedName>
</protein>
<sequence length="24" mass="2814">MEQLSCIDNCWHSYTNYAVDNGLH</sequence>
<accession>A0A0A9B8K6</accession>
<reference evidence="1" key="2">
    <citation type="journal article" date="2015" name="Data Brief">
        <title>Shoot transcriptome of the giant reed, Arundo donax.</title>
        <authorList>
            <person name="Barrero R.A."/>
            <person name="Guerrero F.D."/>
            <person name="Moolhuijzen P."/>
            <person name="Goolsby J.A."/>
            <person name="Tidwell J."/>
            <person name="Bellgard S.E."/>
            <person name="Bellgard M.I."/>
        </authorList>
    </citation>
    <scope>NUCLEOTIDE SEQUENCE</scope>
    <source>
        <tissue evidence="1">Shoot tissue taken approximately 20 cm above the soil surface</tissue>
    </source>
</reference>
<dbReference type="EMBL" id="GBRH01239382">
    <property type="protein sequence ID" value="JAD58513.1"/>
    <property type="molecule type" value="Transcribed_RNA"/>
</dbReference>
<proteinExistence type="predicted"/>
<reference evidence="1" key="1">
    <citation type="submission" date="2014-09" db="EMBL/GenBank/DDBJ databases">
        <authorList>
            <person name="Magalhaes I.L.F."/>
            <person name="Oliveira U."/>
            <person name="Santos F.R."/>
            <person name="Vidigal T.H.D.A."/>
            <person name="Brescovit A.D."/>
            <person name="Santos A.J."/>
        </authorList>
    </citation>
    <scope>NUCLEOTIDE SEQUENCE</scope>
    <source>
        <tissue evidence="1">Shoot tissue taken approximately 20 cm above the soil surface</tissue>
    </source>
</reference>
<name>A0A0A9B8K6_ARUDO</name>